<evidence type="ECO:0000313" key="2">
    <source>
        <dbReference type="EMBL" id="KQD20620.1"/>
    </source>
</evidence>
<dbReference type="AlphaFoldDB" id="A0A3R9SVE8"/>
<feature type="domain" description="ATPase AAA-type core" evidence="1">
    <location>
        <begin position="25"/>
        <end position="317"/>
    </location>
</feature>
<comment type="caution">
    <text evidence="3">The sequence shown here is derived from an EMBL/GenBank/DDBJ whole genome shotgun (WGS) entry which is preliminary data.</text>
</comment>
<dbReference type="InterPro" id="IPR051396">
    <property type="entry name" value="Bact_Antivir_Def_Nuclease"/>
</dbReference>
<dbReference type="GO" id="GO:0005524">
    <property type="term" value="F:ATP binding"/>
    <property type="evidence" value="ECO:0007669"/>
    <property type="project" value="InterPro"/>
</dbReference>
<dbReference type="PANTHER" id="PTHR43581:SF4">
    <property type="entry name" value="ATP_GTP PHOSPHATASE"/>
    <property type="match status" value="1"/>
</dbReference>
<dbReference type="Pfam" id="PF13304">
    <property type="entry name" value="AAA_21"/>
    <property type="match status" value="1"/>
</dbReference>
<reference evidence="3 5" key="2">
    <citation type="submission" date="2018-10" db="EMBL/GenBank/DDBJ databases">
        <title>GWAS and RNA-Seq identify cryptic mechanisms of antimicrobial resistance in Acinetobacter baumannii.</title>
        <authorList>
            <person name="Sahl J.W."/>
        </authorList>
    </citation>
    <scope>NUCLEOTIDE SEQUENCE [LARGE SCALE GENOMIC DNA]</scope>
    <source>
        <strain evidence="3 5">TG31299</strain>
    </source>
</reference>
<gene>
    <name evidence="2" type="ORF">APD06_10040</name>
    <name evidence="3" type="ORF">EA722_05720</name>
</gene>
<reference evidence="2 4" key="1">
    <citation type="submission" date="2015-10" db="EMBL/GenBank/DDBJ databases">
        <title>The utility of whole genome sequencing in characterizing Acinetobacter epidemiology and analyzing hospital outbreaks.</title>
        <authorList>
            <person name="Ozer E.A."/>
            <person name="Fitzpatrick M.A."/>
            <person name="Hauser A.R."/>
        </authorList>
    </citation>
    <scope>NUCLEOTIDE SEQUENCE [LARGE SCALE GENOMIC DNA]</scope>
    <source>
        <strain evidence="2 4">ABBL059</strain>
    </source>
</reference>
<dbReference type="EMBL" id="RFBY01000012">
    <property type="protein sequence ID" value="RSP78593.1"/>
    <property type="molecule type" value="Genomic_DNA"/>
</dbReference>
<dbReference type="InterPro" id="IPR003959">
    <property type="entry name" value="ATPase_AAA_core"/>
</dbReference>
<evidence type="ECO:0000313" key="3">
    <source>
        <dbReference type="EMBL" id="RSP78593.1"/>
    </source>
</evidence>
<dbReference type="Proteomes" id="UP000051322">
    <property type="component" value="Unassembled WGS sequence"/>
</dbReference>
<dbReference type="PANTHER" id="PTHR43581">
    <property type="entry name" value="ATP/GTP PHOSPHATASE"/>
    <property type="match status" value="1"/>
</dbReference>
<protein>
    <submittedName>
        <fullName evidence="3">AAA family ATPase</fullName>
    </submittedName>
</protein>
<accession>A0A3R9SVE8</accession>
<dbReference type="Proteomes" id="UP000269597">
    <property type="component" value="Unassembled WGS sequence"/>
</dbReference>
<evidence type="ECO:0000313" key="5">
    <source>
        <dbReference type="Proteomes" id="UP000269597"/>
    </source>
</evidence>
<name>A0A3R9SVE8_ACIBA</name>
<dbReference type="InterPro" id="IPR027417">
    <property type="entry name" value="P-loop_NTPase"/>
</dbReference>
<dbReference type="SUPFAM" id="SSF52540">
    <property type="entry name" value="P-loop containing nucleoside triphosphate hydrolases"/>
    <property type="match status" value="1"/>
</dbReference>
<proteinExistence type="predicted"/>
<organism evidence="3 5">
    <name type="scientific">Acinetobacter baumannii</name>
    <dbReference type="NCBI Taxonomy" id="470"/>
    <lineage>
        <taxon>Bacteria</taxon>
        <taxon>Pseudomonadati</taxon>
        <taxon>Pseudomonadota</taxon>
        <taxon>Gammaproteobacteria</taxon>
        <taxon>Moraxellales</taxon>
        <taxon>Moraxellaceae</taxon>
        <taxon>Acinetobacter</taxon>
        <taxon>Acinetobacter calcoaceticus/baumannii complex</taxon>
    </lineage>
</organism>
<dbReference type="Gene3D" id="3.40.50.300">
    <property type="entry name" value="P-loop containing nucleotide triphosphate hydrolases"/>
    <property type="match status" value="1"/>
</dbReference>
<dbReference type="GO" id="GO:0016887">
    <property type="term" value="F:ATP hydrolysis activity"/>
    <property type="evidence" value="ECO:0007669"/>
    <property type="project" value="InterPro"/>
</dbReference>
<evidence type="ECO:0000313" key="4">
    <source>
        <dbReference type="Proteomes" id="UP000051322"/>
    </source>
</evidence>
<dbReference type="EMBL" id="LLFE01000038">
    <property type="protein sequence ID" value="KQD20620.1"/>
    <property type="molecule type" value="Genomic_DNA"/>
</dbReference>
<dbReference type="RefSeq" id="WP_002126394.1">
    <property type="nucleotide sequence ID" value="NZ_AP024802.1"/>
</dbReference>
<sequence>MKFKKILLNDWRQFQNIDIDFHPNVTIITGANGSGKSTILKLLSKHFGWYQPFLGTPILSKEQGVFYYKTVFRPLNKEYQTSHYGHNIHILGNIFYSNDASSDIFIHEQIYSDAQFDLQFGGNIPVVKGVHISSHRPIPKYERLQNIPTNPMDASQAFNSYFQETVNLFNNNYTQHTPIYRMKEAIVSMAAFGPGNQFVQKNEKIEKQFSDFKDILKQILPADLGFKDLSVRIPDLVLETETGDFLLDASSGGIMSIIDLAWQIFLYSHDKDEFVVTIDEPENHLHPSMQRSLLNDFVKAFPKAQFIVVTHSPFIVSSIRESNVYALKHEKNNVSDQQSGWAKKVVSYKLDLNQKAATASEILRDVLGVPVTLPKWADDELQKICSTFTVQDITTDGLSRLRAELNNAGLGEFYPEALSNIVGESGL</sequence>
<evidence type="ECO:0000259" key="1">
    <source>
        <dbReference type="Pfam" id="PF13304"/>
    </source>
</evidence>